<proteinExistence type="predicted"/>
<reference evidence="1 2" key="1">
    <citation type="submission" date="2019-02" db="EMBL/GenBank/DDBJ databases">
        <title>Genomic Encyclopedia of Type Strains, Phase IV (KMG-IV): sequencing the most valuable type-strain genomes for metagenomic binning, comparative biology and taxonomic classification.</title>
        <authorList>
            <person name="Goeker M."/>
        </authorList>
    </citation>
    <scope>NUCLEOTIDE SEQUENCE [LARGE SCALE GENOMIC DNA]</scope>
    <source>
        <strain evidence="1 2">DSM 28825</strain>
    </source>
</reference>
<protein>
    <submittedName>
        <fullName evidence="1">Nitrogen regulatory protein P-II family</fullName>
    </submittedName>
</protein>
<dbReference type="SUPFAM" id="SSF54913">
    <property type="entry name" value="GlnB-like"/>
    <property type="match status" value="1"/>
</dbReference>
<dbReference type="Pfam" id="PF00543">
    <property type="entry name" value="P-II"/>
    <property type="match status" value="1"/>
</dbReference>
<dbReference type="GO" id="GO:0030234">
    <property type="term" value="F:enzyme regulator activity"/>
    <property type="evidence" value="ECO:0007669"/>
    <property type="project" value="InterPro"/>
</dbReference>
<evidence type="ECO:0000313" key="2">
    <source>
        <dbReference type="Proteomes" id="UP000293562"/>
    </source>
</evidence>
<gene>
    <name evidence="1" type="ORF">EV201_3130</name>
</gene>
<dbReference type="InterPro" id="IPR015867">
    <property type="entry name" value="N-reg_PII/ATP_PRibTrfase_C"/>
</dbReference>
<dbReference type="PROSITE" id="PS51343">
    <property type="entry name" value="PII_GLNB_DOM"/>
    <property type="match status" value="1"/>
</dbReference>
<evidence type="ECO:0000313" key="1">
    <source>
        <dbReference type="EMBL" id="RZT91316.1"/>
    </source>
</evidence>
<organism evidence="1 2">
    <name type="scientific">Ancylomarina subtilis</name>
    <dbReference type="NCBI Taxonomy" id="1639035"/>
    <lineage>
        <taxon>Bacteria</taxon>
        <taxon>Pseudomonadati</taxon>
        <taxon>Bacteroidota</taxon>
        <taxon>Bacteroidia</taxon>
        <taxon>Marinilabiliales</taxon>
        <taxon>Marinifilaceae</taxon>
        <taxon>Ancylomarina</taxon>
    </lineage>
</organism>
<comment type="caution">
    <text evidence="1">The sequence shown here is derived from an EMBL/GenBank/DDBJ whole genome shotgun (WGS) entry which is preliminary data.</text>
</comment>
<name>A0A4Q7V4A6_9BACT</name>
<dbReference type="GO" id="GO:0005829">
    <property type="term" value="C:cytosol"/>
    <property type="evidence" value="ECO:0007669"/>
    <property type="project" value="TreeGrafter"/>
</dbReference>
<dbReference type="SMART" id="SM00938">
    <property type="entry name" value="P-II"/>
    <property type="match status" value="1"/>
</dbReference>
<dbReference type="PANTHER" id="PTHR30115">
    <property type="entry name" value="NITROGEN REGULATORY PROTEIN P-II"/>
    <property type="match status" value="1"/>
</dbReference>
<dbReference type="Proteomes" id="UP000293562">
    <property type="component" value="Unassembled WGS sequence"/>
</dbReference>
<sequence length="113" mass="12649">MKLMKMKEIKAFVRPNKVNEIVQQLKDNGFENMTISLAEGTGKFQDEKAFVSDKFAVTDSPVAKIEIVVYDSFVEKVVCIISKYGKTLNPGDGLIYVSNVDSVHRIKTGLETM</sequence>
<dbReference type="PANTHER" id="PTHR30115:SF11">
    <property type="entry name" value="NITROGEN REGULATORY PROTEIN P-II HOMOLOG"/>
    <property type="match status" value="1"/>
</dbReference>
<dbReference type="GO" id="GO:0005524">
    <property type="term" value="F:ATP binding"/>
    <property type="evidence" value="ECO:0007669"/>
    <property type="project" value="TreeGrafter"/>
</dbReference>
<dbReference type="Gene3D" id="3.30.70.120">
    <property type="match status" value="1"/>
</dbReference>
<accession>A0A4Q7V4A6</accession>
<dbReference type="PRINTS" id="PR00340">
    <property type="entry name" value="PIIGLNB"/>
</dbReference>
<keyword evidence="2" id="KW-1185">Reference proteome</keyword>
<dbReference type="AlphaFoldDB" id="A0A4Q7V4A6"/>
<dbReference type="InterPro" id="IPR002187">
    <property type="entry name" value="N-reg_PII"/>
</dbReference>
<dbReference type="EMBL" id="SHKN01000005">
    <property type="protein sequence ID" value="RZT91316.1"/>
    <property type="molecule type" value="Genomic_DNA"/>
</dbReference>
<dbReference type="GO" id="GO:0006808">
    <property type="term" value="P:regulation of nitrogen utilization"/>
    <property type="evidence" value="ECO:0007669"/>
    <property type="project" value="InterPro"/>
</dbReference>
<dbReference type="InterPro" id="IPR011322">
    <property type="entry name" value="N-reg_PII-like_a/b"/>
</dbReference>